<organism evidence="5 6">
    <name type="scientific">Actinomadura rugatobispora</name>
    <dbReference type="NCBI Taxonomy" id="1994"/>
    <lineage>
        <taxon>Bacteria</taxon>
        <taxon>Bacillati</taxon>
        <taxon>Actinomycetota</taxon>
        <taxon>Actinomycetes</taxon>
        <taxon>Streptosporangiales</taxon>
        <taxon>Thermomonosporaceae</taxon>
        <taxon>Actinomadura</taxon>
    </lineage>
</organism>
<proteinExistence type="inferred from homology"/>
<reference evidence="6" key="1">
    <citation type="journal article" date="2019" name="Int. J. Syst. Evol. Microbiol.">
        <title>The Global Catalogue of Microorganisms (GCM) 10K type strain sequencing project: providing services to taxonomists for standard genome sequencing and annotation.</title>
        <authorList>
            <consortium name="The Broad Institute Genomics Platform"/>
            <consortium name="The Broad Institute Genome Sequencing Center for Infectious Disease"/>
            <person name="Wu L."/>
            <person name="Ma J."/>
        </authorList>
    </citation>
    <scope>NUCLEOTIDE SEQUENCE [LARGE SCALE GENOMIC DNA]</scope>
    <source>
        <strain evidence="6">KCTC 42087</strain>
    </source>
</reference>
<dbReference type="RefSeq" id="WP_378283194.1">
    <property type="nucleotide sequence ID" value="NZ_JBHSON010000023.1"/>
</dbReference>
<protein>
    <submittedName>
        <fullName evidence="5">Gas vesicle protein</fullName>
    </submittedName>
</protein>
<feature type="compositionally biased region" description="Basic and acidic residues" evidence="4">
    <location>
        <begin position="109"/>
        <end position="122"/>
    </location>
</feature>
<evidence type="ECO:0000313" key="6">
    <source>
        <dbReference type="Proteomes" id="UP001596074"/>
    </source>
</evidence>
<comment type="similarity">
    <text evidence="3">Belongs to the gas vesicle GvpA family.</text>
</comment>
<dbReference type="PANTHER" id="PTHR35344:SF4">
    <property type="entry name" value="GAS VESICLE PROTEIN A1"/>
    <property type="match status" value="1"/>
</dbReference>
<dbReference type="InterPro" id="IPR050530">
    <property type="entry name" value="GvpA"/>
</dbReference>
<evidence type="ECO:0000256" key="2">
    <source>
        <dbReference type="ARBA" id="ARBA00035108"/>
    </source>
</evidence>
<feature type="region of interest" description="Disordered" evidence="4">
    <location>
        <begin position="79"/>
        <end position="160"/>
    </location>
</feature>
<accession>A0ABW0ZZK4</accession>
<name>A0ABW0ZZK4_9ACTN</name>
<comment type="subcellular location">
    <subcellularLocation>
        <location evidence="2">Gas vesicle</location>
    </subcellularLocation>
</comment>
<dbReference type="InterPro" id="IPR018493">
    <property type="entry name" value="GvpA-like_CS"/>
</dbReference>
<dbReference type="Pfam" id="PF00741">
    <property type="entry name" value="Gas_vesicle"/>
    <property type="match status" value="1"/>
</dbReference>
<gene>
    <name evidence="5" type="ORF">ACFPZN_18240</name>
</gene>
<evidence type="ECO:0000313" key="5">
    <source>
        <dbReference type="EMBL" id="MFC5747576.1"/>
    </source>
</evidence>
<dbReference type="Proteomes" id="UP001596074">
    <property type="component" value="Unassembled WGS sequence"/>
</dbReference>
<dbReference type="PROSITE" id="PS00234">
    <property type="entry name" value="GAS_VESICLE_A_1"/>
    <property type="match status" value="1"/>
</dbReference>
<dbReference type="InterPro" id="IPR000638">
    <property type="entry name" value="Gas-vesicle_GvpA-like"/>
</dbReference>
<sequence length="160" mass="17354">MSEISWTGARNPARTTAERPGGPPAANLADLLERILDKGIVIVGDIRVNLLDIELLTIKLRLLVASVDRAKEMGIDWWEHDPSLSSRARQSQAVTSSTSELSSEQALLEENRRLRERLDALEAAHTPNETSDTADTAADTGDAGGQSKTGAPTRRKADRT</sequence>
<feature type="region of interest" description="Disordered" evidence="4">
    <location>
        <begin position="1"/>
        <end position="23"/>
    </location>
</feature>
<comment type="caution">
    <text evidence="5">The sequence shown here is derived from an EMBL/GenBank/DDBJ whole genome shotgun (WGS) entry which is preliminary data.</text>
</comment>
<dbReference type="EMBL" id="JBHSON010000023">
    <property type="protein sequence ID" value="MFC5747576.1"/>
    <property type="molecule type" value="Genomic_DNA"/>
</dbReference>
<evidence type="ECO:0000256" key="1">
    <source>
        <dbReference type="ARBA" id="ARBA00022987"/>
    </source>
</evidence>
<evidence type="ECO:0000256" key="4">
    <source>
        <dbReference type="SAM" id="MobiDB-lite"/>
    </source>
</evidence>
<evidence type="ECO:0000256" key="3">
    <source>
        <dbReference type="ARBA" id="ARBA00035646"/>
    </source>
</evidence>
<keyword evidence="6" id="KW-1185">Reference proteome</keyword>
<keyword evidence="1" id="KW-0304">Gas vesicle</keyword>
<feature type="compositionally biased region" description="Low complexity" evidence="4">
    <location>
        <begin position="91"/>
        <end position="108"/>
    </location>
</feature>
<dbReference type="PANTHER" id="PTHR35344">
    <property type="entry name" value="GAS VESICLE STRUCTURAL PROTEIN 2-RELATED"/>
    <property type="match status" value="1"/>
</dbReference>